<organism evidence="9 10">
    <name type="scientific">Intoshia linei</name>
    <dbReference type="NCBI Taxonomy" id="1819745"/>
    <lineage>
        <taxon>Eukaryota</taxon>
        <taxon>Metazoa</taxon>
        <taxon>Spiralia</taxon>
        <taxon>Lophotrochozoa</taxon>
        <taxon>Mesozoa</taxon>
        <taxon>Orthonectida</taxon>
        <taxon>Rhopaluridae</taxon>
        <taxon>Intoshia</taxon>
    </lineage>
</organism>
<dbReference type="InterPro" id="IPR005612">
    <property type="entry name" value="CCAAT-binding_factor"/>
</dbReference>
<gene>
    <name evidence="9" type="ORF">A3Q56_04045</name>
</gene>
<dbReference type="AlphaFoldDB" id="A0A177B257"/>
<evidence type="ECO:0000256" key="5">
    <source>
        <dbReference type="ARBA" id="ARBA00032701"/>
    </source>
</evidence>
<keyword evidence="10" id="KW-1185">Reference proteome</keyword>
<evidence type="ECO:0000259" key="7">
    <source>
        <dbReference type="Pfam" id="PF03914"/>
    </source>
</evidence>
<evidence type="ECO:0000259" key="8">
    <source>
        <dbReference type="Pfam" id="PF07540"/>
    </source>
</evidence>
<dbReference type="EMBL" id="LWCA01000493">
    <property type="protein sequence ID" value="OAF68210.1"/>
    <property type="molecule type" value="Genomic_DNA"/>
</dbReference>
<accession>A0A177B257</accession>
<evidence type="ECO:0000313" key="10">
    <source>
        <dbReference type="Proteomes" id="UP000078046"/>
    </source>
</evidence>
<dbReference type="OrthoDB" id="10263597at2759"/>
<comment type="subcellular location">
    <subcellularLocation>
        <location evidence="1">Nucleus</location>
        <location evidence="1">Nucleolus</location>
    </subcellularLocation>
</comment>
<sequence>MQVEEEIVQSLPIKKQNNLIYGVHKIKRTAELAKLTDYTIPIKSLRTNEPENKNILQIIDLHSANFQYFIAKLSTLVVQDPHVNIPKLSKFFKILEYCLKENCSILNRDSFKKIELILYSLLQIFCEILPEYKISIDTEEILSKKVKERHQYEKTLSKCLKDYLDILEYIVQYKYNKNLIYIELLQVCCIKCLGQLIITKMSSYNWKKPLIGVFFKKAMSKKKVRHEVCLQIEKLFSLDNDGFITYMLTVQISNFLKRLNYQIPDPEIINTILSIKKENARFRDVAKKKKMKLTKKEQIRERKMKQLNRELEIAGALKFKNSHKMASDTLDALVYLYFKILKNVNAKDCKTISTTLVGINRIVDRFDIKFINPLLELMENFIILNPINNGPICLKLIFAILTQNSGVLCIEPIKFYSHLYNVLIKSNSSSDLLSTLQSIEILVENHNKSMSSSYLLQILEELCSLTLLPNTESSLLVMFMINKIIKMESRAHLILENSLKSGYTQYGDVSLEAIKKKFERSHMWELNLLQNHYNPQIREIMNITSQLNSHKILTIRACKIKSMCNLLEYKNFIHKKP</sequence>
<keyword evidence="3" id="KW-0175">Coiled coil</keyword>
<dbReference type="Pfam" id="PF03914">
    <property type="entry name" value="CBF"/>
    <property type="match status" value="1"/>
</dbReference>
<reference evidence="9 10" key="1">
    <citation type="submission" date="2016-04" db="EMBL/GenBank/DDBJ databases">
        <title>The genome of Intoshia linei affirms orthonectids as highly simplified spiralians.</title>
        <authorList>
            <person name="Mikhailov K.V."/>
            <person name="Slusarev G.S."/>
            <person name="Nikitin M.A."/>
            <person name="Logacheva M.D."/>
            <person name="Penin A."/>
            <person name="Aleoshin V."/>
            <person name="Panchin Y.V."/>
        </authorList>
    </citation>
    <scope>NUCLEOTIDE SEQUENCE [LARGE SCALE GENOMIC DNA]</scope>
    <source>
        <strain evidence="9">Intl2013</strain>
        <tissue evidence="9">Whole animal</tissue>
    </source>
</reference>
<dbReference type="Proteomes" id="UP000078046">
    <property type="component" value="Unassembled WGS sequence"/>
</dbReference>
<feature type="domain" description="Nucleolar complex-associated protein 3 N-terminal" evidence="8">
    <location>
        <begin position="70"/>
        <end position="163"/>
    </location>
</feature>
<dbReference type="GO" id="GO:0006270">
    <property type="term" value="P:DNA replication initiation"/>
    <property type="evidence" value="ECO:0007669"/>
    <property type="project" value="TreeGrafter"/>
</dbReference>
<proteinExistence type="inferred from homology"/>
<evidence type="ECO:0000256" key="1">
    <source>
        <dbReference type="ARBA" id="ARBA00004604"/>
    </source>
</evidence>
<evidence type="ECO:0000256" key="3">
    <source>
        <dbReference type="ARBA" id="ARBA00023054"/>
    </source>
</evidence>
<comment type="similarity">
    <text evidence="2">Belongs to the CBF/MAK21 family.</text>
</comment>
<dbReference type="PANTHER" id="PTHR14428">
    <property type="entry name" value="NUCLEOLAR COMPLEX PROTEIN 3"/>
    <property type="match status" value="1"/>
</dbReference>
<protein>
    <recommendedName>
        <fullName evidence="6">NOC3-like protein</fullName>
    </recommendedName>
    <alternativeName>
        <fullName evidence="5">Nucleolar complex-associated protein 3-like protein</fullName>
    </alternativeName>
</protein>
<evidence type="ECO:0000256" key="4">
    <source>
        <dbReference type="ARBA" id="ARBA00023242"/>
    </source>
</evidence>
<comment type="caution">
    <text evidence="9">The sequence shown here is derived from an EMBL/GenBank/DDBJ whole genome shotgun (WGS) entry which is preliminary data.</text>
</comment>
<evidence type="ECO:0000256" key="6">
    <source>
        <dbReference type="ARBA" id="ARBA00032937"/>
    </source>
</evidence>
<dbReference type="Pfam" id="PF07540">
    <property type="entry name" value="NOC3p"/>
    <property type="match status" value="1"/>
</dbReference>
<evidence type="ECO:0000256" key="2">
    <source>
        <dbReference type="ARBA" id="ARBA00007797"/>
    </source>
</evidence>
<dbReference type="GO" id="GO:0005730">
    <property type="term" value="C:nucleolus"/>
    <property type="evidence" value="ECO:0007669"/>
    <property type="project" value="UniProtKB-SubCell"/>
</dbReference>
<feature type="domain" description="CCAAT-binding factor" evidence="7">
    <location>
        <begin position="393"/>
        <end position="540"/>
    </location>
</feature>
<name>A0A177B257_9BILA</name>
<dbReference type="GO" id="GO:0003682">
    <property type="term" value="F:chromatin binding"/>
    <property type="evidence" value="ECO:0007669"/>
    <property type="project" value="TreeGrafter"/>
</dbReference>
<dbReference type="PANTHER" id="PTHR14428:SF5">
    <property type="entry name" value="NUCLEOLAR COMPLEX PROTEIN 3 HOMOLOG"/>
    <property type="match status" value="1"/>
</dbReference>
<keyword evidence="4" id="KW-0539">Nucleus</keyword>
<dbReference type="InterPro" id="IPR016903">
    <property type="entry name" value="Nucleolar_cplx-assoc_3"/>
</dbReference>
<evidence type="ECO:0000313" key="9">
    <source>
        <dbReference type="EMBL" id="OAF68210.1"/>
    </source>
</evidence>
<dbReference type="InterPro" id="IPR011501">
    <property type="entry name" value="Noc3_N"/>
</dbReference>